<organism evidence="2 3">
    <name type="scientific">Rhizophagus clarus</name>
    <dbReference type="NCBI Taxonomy" id="94130"/>
    <lineage>
        <taxon>Eukaryota</taxon>
        <taxon>Fungi</taxon>
        <taxon>Fungi incertae sedis</taxon>
        <taxon>Mucoromycota</taxon>
        <taxon>Glomeromycotina</taxon>
        <taxon>Glomeromycetes</taxon>
        <taxon>Glomerales</taxon>
        <taxon>Glomeraceae</taxon>
        <taxon>Rhizophagus</taxon>
    </lineage>
</organism>
<proteinExistence type="predicted"/>
<sequence>MHFFRRAAVDNLLAKNEEDSPMDIDLIGVNAPSNSSIVLNKQEFHHTNPYILDLQTLPNVTFMVNSPYNEENDHKENGCNSDTPTNQLDKDETTEEIQRNKYESVLSPNGSWSMTKKLKNPKATLKNLKIKSLTASTKDSIHAIKTEESLVSYDVYIKLADVEVYFANDNKLAFIEILTRDFCGFLGVEINKDDGEIIIKYSTYKGMNNMVRLFNHKHNA</sequence>
<comment type="caution">
    <text evidence="2">The sequence shown here is derived from an EMBL/GenBank/DDBJ whole genome shotgun (WGS) entry which is preliminary data.</text>
</comment>
<name>A0A2Z6R9Q5_9GLOM</name>
<feature type="compositionally biased region" description="Polar residues" evidence="1">
    <location>
        <begin position="78"/>
        <end position="87"/>
    </location>
</feature>
<reference evidence="2 3" key="1">
    <citation type="submission" date="2017-11" db="EMBL/GenBank/DDBJ databases">
        <title>The genome of Rhizophagus clarus HR1 reveals common genetic basis of auxotrophy among arbuscular mycorrhizal fungi.</title>
        <authorList>
            <person name="Kobayashi Y."/>
        </authorList>
    </citation>
    <scope>NUCLEOTIDE SEQUENCE [LARGE SCALE GENOMIC DNA]</scope>
    <source>
        <strain evidence="2 3">HR1</strain>
    </source>
</reference>
<keyword evidence="3" id="KW-1185">Reference proteome</keyword>
<dbReference type="EMBL" id="BEXD01002584">
    <property type="protein sequence ID" value="GBB98800.1"/>
    <property type="molecule type" value="Genomic_DNA"/>
</dbReference>
<dbReference type="AlphaFoldDB" id="A0A2Z6R9Q5"/>
<gene>
    <name evidence="2" type="ORF">RclHR1_33230004</name>
</gene>
<feature type="region of interest" description="Disordered" evidence="1">
    <location>
        <begin position="66"/>
        <end position="95"/>
    </location>
</feature>
<evidence type="ECO:0000256" key="1">
    <source>
        <dbReference type="SAM" id="MobiDB-lite"/>
    </source>
</evidence>
<dbReference type="Proteomes" id="UP000247702">
    <property type="component" value="Unassembled WGS sequence"/>
</dbReference>
<accession>A0A2Z6R9Q5</accession>
<protein>
    <submittedName>
        <fullName evidence="2">Uncharacterized protein</fullName>
    </submittedName>
</protein>
<evidence type="ECO:0000313" key="3">
    <source>
        <dbReference type="Proteomes" id="UP000247702"/>
    </source>
</evidence>
<evidence type="ECO:0000313" key="2">
    <source>
        <dbReference type="EMBL" id="GBB98800.1"/>
    </source>
</evidence>